<proteinExistence type="predicted"/>
<sequence length="185" mass="19674">MGRRSTIDEARVFAVVGHGLARRGTLILQDVVGEAGVSIGSLYHRYESREGLLARAFIDAVRAFQTQVMPELEGEGVEAVMAAACAVPAFCRAEPDRAVILSCCRQSEFLTEATPEPLRSEIETVNAGAAQAIAEFAARNGFGMEALRLALVGLPLGAVRLYLPGRPVPEEVDARIAAAVRAILA</sequence>
<dbReference type="KEGG" id="poz:I0K15_00990"/>
<dbReference type="AlphaFoldDB" id="A0A7S9LSA7"/>
<dbReference type="Gene3D" id="1.10.357.10">
    <property type="entry name" value="Tetracycline Repressor, domain 2"/>
    <property type="match status" value="1"/>
</dbReference>
<dbReference type="InterPro" id="IPR009057">
    <property type="entry name" value="Homeodomain-like_sf"/>
</dbReference>
<evidence type="ECO:0000313" key="1">
    <source>
        <dbReference type="EMBL" id="QPH54389.1"/>
    </source>
</evidence>
<accession>A0A7S9LSA7</accession>
<protein>
    <submittedName>
        <fullName evidence="1">TetR/AcrR family transcriptional regulator</fullName>
    </submittedName>
</protein>
<evidence type="ECO:0000313" key="2">
    <source>
        <dbReference type="Proteomes" id="UP000594800"/>
    </source>
</evidence>
<name>A0A7S9LSA7_9RHOB</name>
<dbReference type="Proteomes" id="UP000594800">
    <property type="component" value="Chromosome"/>
</dbReference>
<keyword evidence="2" id="KW-1185">Reference proteome</keyword>
<dbReference type="EMBL" id="CP064942">
    <property type="protein sequence ID" value="QPH54389.1"/>
    <property type="molecule type" value="Genomic_DNA"/>
</dbReference>
<organism evidence="1 2">
    <name type="scientific">Pontivivens ytuae</name>
    <dbReference type="NCBI Taxonomy" id="2789856"/>
    <lineage>
        <taxon>Bacteria</taxon>
        <taxon>Pseudomonadati</taxon>
        <taxon>Pseudomonadota</taxon>
        <taxon>Alphaproteobacteria</taxon>
        <taxon>Rhodobacterales</taxon>
        <taxon>Paracoccaceae</taxon>
        <taxon>Pontivivens</taxon>
    </lineage>
</organism>
<dbReference type="SUPFAM" id="SSF46689">
    <property type="entry name" value="Homeodomain-like"/>
    <property type="match status" value="1"/>
</dbReference>
<reference evidence="1 2" key="1">
    <citation type="submission" date="2020-11" db="EMBL/GenBank/DDBJ databases">
        <title>Description of Pontivivens ytuae sp. nov. isolated from deep sea sediment of Mariana Trench.</title>
        <authorList>
            <person name="Wang Z."/>
            <person name="Sun Q.-L."/>
            <person name="Xu X.-D."/>
            <person name="Tang Y.-Z."/>
            <person name="Zhang J."/>
        </authorList>
    </citation>
    <scope>NUCLEOTIDE SEQUENCE [LARGE SCALE GENOMIC DNA]</scope>
    <source>
        <strain evidence="1 2">MT2928</strain>
    </source>
</reference>
<dbReference type="RefSeq" id="WP_196103598.1">
    <property type="nucleotide sequence ID" value="NZ_CP064942.1"/>
</dbReference>
<gene>
    <name evidence="1" type="ORF">I0K15_00990</name>
</gene>